<evidence type="ECO:0000259" key="2">
    <source>
        <dbReference type="Pfam" id="PF03151"/>
    </source>
</evidence>
<evidence type="ECO:0000256" key="1">
    <source>
        <dbReference type="SAM" id="Phobius"/>
    </source>
</evidence>
<reference evidence="3 4" key="1">
    <citation type="submission" date="2024-05" db="EMBL/GenBank/DDBJ databases">
        <title>Genome sequencing and assembly of Indian major carp, Cirrhinus mrigala (Hamilton, 1822).</title>
        <authorList>
            <person name="Mohindra V."/>
            <person name="Chowdhury L.M."/>
            <person name="Lal K."/>
            <person name="Jena J.K."/>
        </authorList>
    </citation>
    <scope>NUCLEOTIDE SEQUENCE [LARGE SCALE GENOMIC DNA]</scope>
    <source>
        <strain evidence="3">CM1030</strain>
        <tissue evidence="3">Blood</tissue>
    </source>
</reference>
<feature type="non-terminal residue" evidence="3">
    <location>
        <position position="70"/>
    </location>
</feature>
<protein>
    <recommendedName>
        <fullName evidence="2">Sugar phosphate transporter domain-containing protein</fullName>
    </recommendedName>
</protein>
<name>A0ABD0QIJ1_CIRMR</name>
<keyword evidence="4" id="KW-1185">Reference proteome</keyword>
<feature type="non-terminal residue" evidence="3">
    <location>
        <position position="1"/>
    </location>
</feature>
<comment type="caution">
    <text evidence="3">The sequence shown here is derived from an EMBL/GenBank/DDBJ whole genome shotgun (WGS) entry which is preliminary data.</text>
</comment>
<feature type="transmembrane region" description="Helical" evidence="1">
    <location>
        <begin position="6"/>
        <end position="37"/>
    </location>
</feature>
<dbReference type="EMBL" id="JAMKFB020000008">
    <property type="protein sequence ID" value="KAL0185605.1"/>
    <property type="molecule type" value="Genomic_DNA"/>
</dbReference>
<evidence type="ECO:0000313" key="4">
    <source>
        <dbReference type="Proteomes" id="UP001529510"/>
    </source>
</evidence>
<evidence type="ECO:0000313" key="3">
    <source>
        <dbReference type="EMBL" id="KAL0185605.1"/>
    </source>
</evidence>
<keyword evidence="1" id="KW-1133">Transmembrane helix</keyword>
<dbReference type="AlphaFoldDB" id="A0ABD0QIJ1"/>
<dbReference type="InterPro" id="IPR004853">
    <property type="entry name" value="Sugar_P_trans_dom"/>
</dbReference>
<organism evidence="3 4">
    <name type="scientific">Cirrhinus mrigala</name>
    <name type="common">Mrigala</name>
    <dbReference type="NCBI Taxonomy" id="683832"/>
    <lineage>
        <taxon>Eukaryota</taxon>
        <taxon>Metazoa</taxon>
        <taxon>Chordata</taxon>
        <taxon>Craniata</taxon>
        <taxon>Vertebrata</taxon>
        <taxon>Euteleostomi</taxon>
        <taxon>Actinopterygii</taxon>
        <taxon>Neopterygii</taxon>
        <taxon>Teleostei</taxon>
        <taxon>Ostariophysi</taxon>
        <taxon>Cypriniformes</taxon>
        <taxon>Cyprinidae</taxon>
        <taxon>Labeoninae</taxon>
        <taxon>Labeonini</taxon>
        <taxon>Cirrhinus</taxon>
    </lineage>
</organism>
<dbReference type="Proteomes" id="UP001529510">
    <property type="component" value="Unassembled WGS sequence"/>
</dbReference>
<keyword evidence="1" id="KW-0812">Transmembrane</keyword>
<proteinExistence type="predicted"/>
<gene>
    <name evidence="3" type="ORF">M9458_017275</name>
</gene>
<sequence>TVKHALSIWLSIIVFSNPITLVSAAGTVMVFVGVLLYNKAKQMQRDTLIQHSLDQSAESEQKPIIQDGDV</sequence>
<dbReference type="Pfam" id="PF03151">
    <property type="entry name" value="TPT"/>
    <property type="match status" value="1"/>
</dbReference>
<accession>A0ABD0QIJ1</accession>
<keyword evidence="1" id="KW-0472">Membrane</keyword>
<feature type="domain" description="Sugar phosphate transporter" evidence="2">
    <location>
        <begin position="1"/>
        <end position="38"/>
    </location>
</feature>